<name>C9LIG2_9BACT</name>
<dbReference type="HOGENOM" id="CLU_3294571_0_0_10"/>
<comment type="caution">
    <text evidence="1">The sequence shown here is derived from an EMBL/GenBank/DDBJ whole genome shotgun (WGS) entry which is preliminary data.</text>
</comment>
<sequence length="40" mass="4741">MAKFAFEMKDNRNNNTLIPNINRRCKTGREQNTKRAVPMM</sequence>
<dbReference type="EMBL" id="ACIJ02000022">
    <property type="protein sequence ID" value="EEX71278.1"/>
    <property type="molecule type" value="Genomic_DNA"/>
</dbReference>
<proteinExistence type="predicted"/>
<dbReference type="Proteomes" id="UP000003460">
    <property type="component" value="Unassembled WGS sequence"/>
</dbReference>
<accession>C9LIG2</accession>
<keyword evidence="2" id="KW-1185">Reference proteome</keyword>
<evidence type="ECO:0000313" key="1">
    <source>
        <dbReference type="EMBL" id="EEX71278.1"/>
    </source>
</evidence>
<reference evidence="1" key="1">
    <citation type="submission" date="2009-09" db="EMBL/GenBank/DDBJ databases">
        <authorList>
            <person name="Weinstock G."/>
            <person name="Sodergren E."/>
            <person name="Clifton S."/>
            <person name="Fulton L."/>
            <person name="Fulton B."/>
            <person name="Courtney L."/>
            <person name="Fronick C."/>
            <person name="Harrison M."/>
            <person name="Strong C."/>
            <person name="Farmer C."/>
            <person name="Delahaunty K."/>
            <person name="Markovic C."/>
            <person name="Hall O."/>
            <person name="Minx P."/>
            <person name="Tomlinson C."/>
            <person name="Mitreva M."/>
            <person name="Nelson J."/>
            <person name="Hou S."/>
            <person name="Wollam A."/>
            <person name="Pepin K.H."/>
            <person name="Johnson M."/>
            <person name="Bhonagiri V."/>
            <person name="Nash W.E."/>
            <person name="Warren W."/>
            <person name="Chinwalla A."/>
            <person name="Mardis E.R."/>
            <person name="Wilson R.K."/>
        </authorList>
    </citation>
    <scope>NUCLEOTIDE SEQUENCE [LARGE SCALE GENOMIC DNA]</scope>
    <source>
        <strain evidence="1">ATCC 51259</strain>
    </source>
</reference>
<dbReference type="AlphaFoldDB" id="C9LIG2"/>
<protein>
    <submittedName>
        <fullName evidence="1">Uncharacterized protein</fullName>
    </submittedName>
</protein>
<dbReference type="STRING" id="626522.GCWU000325_02021"/>
<gene>
    <name evidence="1" type="ORF">GCWU000325_02021</name>
</gene>
<organism evidence="1 2">
    <name type="scientific">Alloprevotella tannerae ATCC 51259</name>
    <dbReference type="NCBI Taxonomy" id="626522"/>
    <lineage>
        <taxon>Bacteria</taxon>
        <taxon>Pseudomonadati</taxon>
        <taxon>Bacteroidota</taxon>
        <taxon>Bacteroidia</taxon>
        <taxon>Bacteroidales</taxon>
        <taxon>Prevotellaceae</taxon>
        <taxon>Alloprevotella</taxon>
    </lineage>
</organism>
<evidence type="ECO:0000313" key="2">
    <source>
        <dbReference type="Proteomes" id="UP000003460"/>
    </source>
</evidence>